<evidence type="ECO:0000313" key="2">
    <source>
        <dbReference type="Proteomes" id="UP000824166"/>
    </source>
</evidence>
<name>A0ABS6I2D4_9MICC</name>
<gene>
    <name evidence="1" type="ORF">KSW38_06335</name>
</gene>
<reference evidence="1 2" key="1">
    <citation type="submission" date="2021-06" db="EMBL/GenBank/DDBJ databases">
        <authorList>
            <person name="Jeong J.W."/>
        </authorList>
    </citation>
    <scope>NUCLEOTIDE SEQUENCE [LARGE SCALE GENOMIC DNA]</scope>
    <source>
        <strain evidence="1 2">MMS21-TAE1-1</strain>
    </source>
</reference>
<dbReference type="EMBL" id="JAHOPC010000002">
    <property type="protein sequence ID" value="MBU8865905.1"/>
    <property type="molecule type" value="Genomic_DNA"/>
</dbReference>
<keyword evidence="2" id="KW-1185">Reference proteome</keyword>
<dbReference type="Proteomes" id="UP000824166">
    <property type="component" value="Unassembled WGS sequence"/>
</dbReference>
<sequence>MKHWKYLWPHEYIELRRGNTVLGTGYVDETTDDASVIWIHLANGRGRILVHYDDGIDIWRLDARISGHRGHS</sequence>
<comment type="caution">
    <text evidence="1">The sequence shown here is derived from an EMBL/GenBank/DDBJ whole genome shotgun (WGS) entry which is preliminary data.</text>
</comment>
<protein>
    <submittedName>
        <fullName evidence="1">Uncharacterized protein</fullName>
    </submittedName>
</protein>
<organism evidence="1 2">
    <name type="scientific">Paenarthrobacter aromaticivorans</name>
    <dbReference type="NCBI Taxonomy" id="2849150"/>
    <lineage>
        <taxon>Bacteria</taxon>
        <taxon>Bacillati</taxon>
        <taxon>Actinomycetota</taxon>
        <taxon>Actinomycetes</taxon>
        <taxon>Micrococcales</taxon>
        <taxon>Micrococcaceae</taxon>
        <taxon>Paenarthrobacter</taxon>
    </lineage>
</organism>
<proteinExistence type="predicted"/>
<accession>A0ABS6I2D4</accession>
<evidence type="ECO:0000313" key="1">
    <source>
        <dbReference type="EMBL" id="MBU8865905.1"/>
    </source>
</evidence>
<dbReference type="RefSeq" id="WP_216923733.1">
    <property type="nucleotide sequence ID" value="NZ_JAHOPC010000002.1"/>
</dbReference>